<dbReference type="Proteomes" id="UP000689195">
    <property type="component" value="Unassembled WGS sequence"/>
</dbReference>
<reference evidence="1" key="1">
    <citation type="submission" date="2021-01" db="EMBL/GenBank/DDBJ databases">
        <authorList>
            <consortium name="Genoscope - CEA"/>
            <person name="William W."/>
        </authorList>
    </citation>
    <scope>NUCLEOTIDE SEQUENCE</scope>
</reference>
<comment type="caution">
    <text evidence="1">The sequence shown here is derived from an EMBL/GenBank/DDBJ whole genome shotgun (WGS) entry which is preliminary data.</text>
</comment>
<evidence type="ECO:0000313" key="1">
    <source>
        <dbReference type="EMBL" id="CAD8168962.1"/>
    </source>
</evidence>
<organism evidence="1 2">
    <name type="scientific">Paramecium pentaurelia</name>
    <dbReference type="NCBI Taxonomy" id="43138"/>
    <lineage>
        <taxon>Eukaryota</taxon>
        <taxon>Sar</taxon>
        <taxon>Alveolata</taxon>
        <taxon>Ciliophora</taxon>
        <taxon>Intramacronucleata</taxon>
        <taxon>Oligohymenophorea</taxon>
        <taxon>Peniculida</taxon>
        <taxon>Parameciidae</taxon>
        <taxon>Paramecium</taxon>
    </lineage>
</organism>
<dbReference type="AlphaFoldDB" id="A0A8S1UYI4"/>
<sequence length="147" mass="17932">MFQQFHEQKNLIDYYFNFKRDIHFSLRFEKLCIDLQLNQKKSNRNKYQNAIIFSIKAKVCFVKQTQLYRKQIHFSPTSIRRSGKERKSILTMSKNVVCFITMNRPTFKNYIAEKVSKIIDVWIILKRKMCLIFHYIWIIILKLLKSQ</sequence>
<gene>
    <name evidence="1" type="ORF">PPENT_87.1.T0500078</name>
</gene>
<proteinExistence type="predicted"/>
<keyword evidence="2" id="KW-1185">Reference proteome</keyword>
<evidence type="ECO:0000313" key="2">
    <source>
        <dbReference type="Proteomes" id="UP000689195"/>
    </source>
</evidence>
<protein>
    <submittedName>
        <fullName evidence="1">Uncharacterized protein</fullName>
    </submittedName>
</protein>
<name>A0A8S1UYI4_9CILI</name>
<dbReference type="EMBL" id="CAJJDO010000050">
    <property type="protein sequence ID" value="CAD8168962.1"/>
    <property type="molecule type" value="Genomic_DNA"/>
</dbReference>
<accession>A0A8S1UYI4</accession>